<name>A0A9D7T5S4_9MICO</name>
<feature type="transmembrane region" description="Helical" evidence="1">
    <location>
        <begin position="201"/>
        <end position="222"/>
    </location>
</feature>
<evidence type="ECO:0000313" key="2">
    <source>
        <dbReference type="EMBL" id="MBL0003169.1"/>
    </source>
</evidence>
<evidence type="ECO:0000313" key="3">
    <source>
        <dbReference type="Proteomes" id="UP000886632"/>
    </source>
</evidence>
<keyword evidence="1" id="KW-0812">Transmembrane</keyword>
<gene>
    <name evidence="2" type="ORF">IPP00_03990</name>
</gene>
<reference evidence="2" key="1">
    <citation type="submission" date="2020-10" db="EMBL/GenBank/DDBJ databases">
        <title>Connecting structure to function with the recovery of over 1000 high-quality activated sludge metagenome-assembled genomes encoding full-length rRNA genes using long-read sequencing.</title>
        <authorList>
            <person name="Singleton C.M."/>
            <person name="Petriglieri F."/>
            <person name="Kristensen J.M."/>
            <person name="Kirkegaard R.H."/>
            <person name="Michaelsen T.Y."/>
            <person name="Andersen M.H."/>
            <person name="Karst S.M."/>
            <person name="Dueholm M.S."/>
            <person name="Nielsen P.H."/>
            <person name="Albertsen M."/>
        </authorList>
    </citation>
    <scope>NUCLEOTIDE SEQUENCE</scope>
    <source>
        <strain evidence="2">Ribe_18-Q3-R11-54_MAXAC.001</strain>
    </source>
</reference>
<accession>A0A9D7T5S4</accession>
<dbReference type="Proteomes" id="UP000886632">
    <property type="component" value="Unassembled WGS sequence"/>
</dbReference>
<keyword evidence="1" id="KW-0472">Membrane</keyword>
<organism evidence="2 3">
    <name type="scientific">Candidatus Phosphoribacter hodrii</name>
    <dbReference type="NCBI Taxonomy" id="2953743"/>
    <lineage>
        <taxon>Bacteria</taxon>
        <taxon>Bacillati</taxon>
        <taxon>Actinomycetota</taxon>
        <taxon>Actinomycetes</taxon>
        <taxon>Micrococcales</taxon>
        <taxon>Dermatophilaceae</taxon>
        <taxon>Candidatus Phosphoribacter</taxon>
    </lineage>
</organism>
<protein>
    <submittedName>
        <fullName evidence="2">Uncharacterized protein</fullName>
    </submittedName>
</protein>
<sequence>MPGDPEVVREYAARFRATATQAGDAAQLLRSFAGSGMVSYSVDALLAESTALAGRLTLVESRYVGASGALNSYSPALTNARNRSLDLLHEAEQLKRQEDYARSRSNEMYNQISCMPAGPEFDALVEDYRRNESARSIRRGDIQDAKNTLIQVCRDRDDAADDAADVISTAMNASQLNDTLVDHVQEFFHNLDKWVQEHADVLSAIGNVFSAVGIGLQVASLFFPPLLIVGRIFGGIGALFSVAGAFGTARKTGDWRSFWVEAAFAAVTFGAGKALVGVGKAVIPKATKVVVSTVARASEVAVKAVRRIGASKAAAHTIVSVGKEILQDFVVKPIANWIVHTVIPFQPGRPVQRLPCAPPPCIPQPVMNCQRVIMGAVA</sequence>
<proteinExistence type="predicted"/>
<dbReference type="EMBL" id="JADKGK010000009">
    <property type="protein sequence ID" value="MBL0003169.1"/>
    <property type="molecule type" value="Genomic_DNA"/>
</dbReference>
<evidence type="ECO:0000256" key="1">
    <source>
        <dbReference type="SAM" id="Phobius"/>
    </source>
</evidence>
<keyword evidence="1" id="KW-1133">Transmembrane helix</keyword>
<comment type="caution">
    <text evidence="2">The sequence shown here is derived from an EMBL/GenBank/DDBJ whole genome shotgun (WGS) entry which is preliminary data.</text>
</comment>
<feature type="transmembrane region" description="Helical" evidence="1">
    <location>
        <begin position="228"/>
        <end position="249"/>
    </location>
</feature>
<dbReference type="AlphaFoldDB" id="A0A9D7T5S4"/>